<reference evidence="6 7" key="1">
    <citation type="submission" date="2010-05" db="EMBL/GenBank/DDBJ databases">
        <title>The Genome Sequence of Thecamonas trahens ATCC 50062.</title>
        <authorList>
            <consortium name="The Broad Institute Genome Sequencing Platform"/>
            <person name="Russ C."/>
            <person name="Cuomo C."/>
            <person name="Shea T."/>
            <person name="Young S.K."/>
            <person name="Zeng Q."/>
            <person name="Koehrsen M."/>
            <person name="Haas B."/>
            <person name="Borodovsky M."/>
            <person name="Guigo R."/>
            <person name="Alvarado L."/>
            <person name="Berlin A."/>
            <person name="Bochicchio J."/>
            <person name="Borenstein D."/>
            <person name="Chapman S."/>
            <person name="Chen Z."/>
            <person name="Freedman E."/>
            <person name="Gellesch M."/>
            <person name="Goldberg J."/>
            <person name="Griggs A."/>
            <person name="Gujja S."/>
            <person name="Heilman E."/>
            <person name="Heiman D."/>
            <person name="Hepburn T."/>
            <person name="Howarth C."/>
            <person name="Jen D."/>
            <person name="Larson L."/>
            <person name="Mehta T."/>
            <person name="Park D."/>
            <person name="Pearson M."/>
            <person name="Roberts A."/>
            <person name="Saif S."/>
            <person name="Shenoy N."/>
            <person name="Sisk P."/>
            <person name="Stolte C."/>
            <person name="Sykes S."/>
            <person name="Thomson T."/>
            <person name="Walk T."/>
            <person name="White J."/>
            <person name="Yandava C."/>
            <person name="Burger G."/>
            <person name="Gray M.W."/>
            <person name="Holland P.W.H."/>
            <person name="King N."/>
            <person name="Lang F.B.F."/>
            <person name="Roger A.J."/>
            <person name="Ruiz-Trillo I."/>
            <person name="Lander E."/>
            <person name="Nusbaum C."/>
        </authorList>
    </citation>
    <scope>NUCLEOTIDE SEQUENCE [LARGE SCALE GENOMIC DNA]</scope>
    <source>
        <strain evidence="6 7">ATCC 50062</strain>
    </source>
</reference>
<dbReference type="PROSITE" id="PS00019">
    <property type="entry name" value="ACTININ_1"/>
    <property type="match status" value="1"/>
</dbReference>
<dbReference type="eggNOG" id="KOG0516">
    <property type="taxonomic scope" value="Eukaryota"/>
</dbReference>
<feature type="coiled-coil region" evidence="3">
    <location>
        <begin position="567"/>
        <end position="594"/>
    </location>
</feature>
<keyword evidence="7" id="KW-1185">Reference proteome</keyword>
<dbReference type="SUPFAM" id="SSF47576">
    <property type="entry name" value="Calponin-homology domain, CH-domain"/>
    <property type="match status" value="1"/>
</dbReference>
<dbReference type="RefSeq" id="XP_013754226.1">
    <property type="nucleotide sequence ID" value="XM_013898772.1"/>
</dbReference>
<dbReference type="InterPro" id="IPR001715">
    <property type="entry name" value="CH_dom"/>
</dbReference>
<feature type="compositionally biased region" description="Polar residues" evidence="4">
    <location>
        <begin position="711"/>
        <end position="721"/>
    </location>
</feature>
<feature type="coiled-coil region" evidence="3">
    <location>
        <begin position="416"/>
        <end position="464"/>
    </location>
</feature>
<feature type="region of interest" description="Disordered" evidence="4">
    <location>
        <begin position="150"/>
        <end position="187"/>
    </location>
</feature>
<gene>
    <name evidence="6" type="ORF">AMSG_09794</name>
</gene>
<dbReference type="STRING" id="461836.A0A0L0DNK1"/>
<dbReference type="OrthoDB" id="18740at2759"/>
<feature type="coiled-coil region" evidence="3">
    <location>
        <begin position="507"/>
        <end position="541"/>
    </location>
</feature>
<dbReference type="EMBL" id="GL349483">
    <property type="protein sequence ID" value="KNC53845.1"/>
    <property type="molecule type" value="Genomic_DNA"/>
</dbReference>
<dbReference type="Gene3D" id="1.10.418.10">
    <property type="entry name" value="Calponin-like domain"/>
    <property type="match status" value="2"/>
</dbReference>
<keyword evidence="1" id="KW-0677">Repeat</keyword>
<evidence type="ECO:0000256" key="1">
    <source>
        <dbReference type="ARBA" id="ARBA00022737"/>
    </source>
</evidence>
<evidence type="ECO:0000256" key="3">
    <source>
        <dbReference type="SAM" id="Coils"/>
    </source>
</evidence>
<dbReference type="InterPro" id="IPR001589">
    <property type="entry name" value="Actinin_actin-bd_CS"/>
</dbReference>
<feature type="compositionally biased region" description="Low complexity" evidence="4">
    <location>
        <begin position="167"/>
        <end position="181"/>
    </location>
</feature>
<keyword evidence="3" id="KW-0175">Coiled coil</keyword>
<organism evidence="6 7">
    <name type="scientific">Thecamonas trahens ATCC 50062</name>
    <dbReference type="NCBI Taxonomy" id="461836"/>
    <lineage>
        <taxon>Eukaryota</taxon>
        <taxon>Apusozoa</taxon>
        <taxon>Apusomonadida</taxon>
        <taxon>Apusomonadidae</taxon>
        <taxon>Thecamonas</taxon>
    </lineage>
</organism>
<feature type="domain" description="Calponin-homology (CH)" evidence="5">
    <location>
        <begin position="18"/>
        <end position="126"/>
    </location>
</feature>
<evidence type="ECO:0000256" key="4">
    <source>
        <dbReference type="SAM" id="MobiDB-lite"/>
    </source>
</evidence>
<dbReference type="AlphaFoldDB" id="A0A0L0DNK1"/>
<sequence>MSSRSRARKPIVLSDYDQTQKLTFTAWVNSYLRKTGERMDDIAQFADGLTLITFVRNLTGEDVNGGKYKTSPRIRIQIVENIQLALKHIEDRGIRVTCDPDNFLVTSATDVRMVLGFLWLLICKYQINAIAEDSVAAAASRAAAASTSSSAPTSLADRMARRRSRQLRNSSSSSSEGRSSGTSGGLAVPRVGERAVSLSQSMAGTQSLLQWVASELKAYSITVTNFGSCFQDGRAFCALTELAAGADAFNYAGMSLDDPVRSMSNAFATADMELDIPQLLVPEAVVKAPDPHSIMTYVSYFRAHLAGKRAAERTAKIEAANAALAAEDEAEAKASAITTFSISVEDTDAHAAVAAAAPDAPTTAPVSAAPSNGGRMYTQAELDAKVAAAVEAHKTSAAASAAMAAQEARQVQMDLLSEKERMSKRIEELMVALRAEQAAHVASNNEAGATLKELRAQVTAAKAAAEPLAATNTQLENKLSETATKAAGFKESLKVVEKALESKTRDANAAHLKLIDVEAELEAALEKIATLESQNSDMSAELSQSQSAISMAKAESKKLAATSQLTLQEAHLRINELEASLEQYRTALVDKSKSRKALKEALIAERKKNSELAGDVEAIRTAAEKYRAKLKVSKKLLKVAQEKANSVKAKNRLLGDRLMEVKTKNKEEKRKAKENEIKTIAAREVKVKGAVMGELERQRMELIKRLAQAKYQRSATPTNTNSGKPGSRPGSRRSSVANAGVLPVTPSSEPRRRSLLSPQD</sequence>
<dbReference type="InterPro" id="IPR036872">
    <property type="entry name" value="CH_dom_sf"/>
</dbReference>
<proteinExistence type="predicted"/>
<dbReference type="GO" id="GO:0003779">
    <property type="term" value="F:actin binding"/>
    <property type="evidence" value="ECO:0007669"/>
    <property type="project" value="UniProtKB-KW"/>
</dbReference>
<dbReference type="PANTHER" id="PTHR11915">
    <property type="entry name" value="SPECTRIN/FILAMIN RELATED CYTOSKELETAL PROTEIN"/>
    <property type="match status" value="1"/>
</dbReference>
<dbReference type="GeneID" id="25568180"/>
<dbReference type="Proteomes" id="UP000054408">
    <property type="component" value="Unassembled WGS sequence"/>
</dbReference>
<dbReference type="PROSITE" id="PS50021">
    <property type="entry name" value="CH"/>
    <property type="match status" value="2"/>
</dbReference>
<evidence type="ECO:0000313" key="6">
    <source>
        <dbReference type="EMBL" id="KNC53845.1"/>
    </source>
</evidence>
<feature type="region of interest" description="Disordered" evidence="4">
    <location>
        <begin position="707"/>
        <end position="760"/>
    </location>
</feature>
<dbReference type="SMART" id="SM00033">
    <property type="entry name" value="CH"/>
    <property type="match status" value="2"/>
</dbReference>
<accession>A0A0L0DNK1</accession>
<name>A0A0L0DNK1_THETB</name>
<dbReference type="Pfam" id="PF00307">
    <property type="entry name" value="CH"/>
    <property type="match status" value="2"/>
</dbReference>
<feature type="compositionally biased region" description="Low complexity" evidence="4">
    <location>
        <begin position="722"/>
        <end position="735"/>
    </location>
</feature>
<evidence type="ECO:0000313" key="7">
    <source>
        <dbReference type="Proteomes" id="UP000054408"/>
    </source>
</evidence>
<evidence type="ECO:0000259" key="5">
    <source>
        <dbReference type="PROSITE" id="PS50021"/>
    </source>
</evidence>
<keyword evidence="2" id="KW-0009">Actin-binding</keyword>
<protein>
    <submittedName>
        <fullName evidence="6">Cortexillin-1</fullName>
    </submittedName>
</protein>
<evidence type="ECO:0000256" key="2">
    <source>
        <dbReference type="ARBA" id="ARBA00023203"/>
    </source>
</evidence>
<feature type="domain" description="Calponin-homology (CH)" evidence="5">
    <location>
        <begin position="202"/>
        <end position="306"/>
    </location>
</feature>